<dbReference type="GO" id="GO:0051287">
    <property type="term" value="F:NAD binding"/>
    <property type="evidence" value="ECO:0007669"/>
    <property type="project" value="InterPro"/>
</dbReference>
<protein>
    <submittedName>
        <fullName evidence="3">TrkA-N domain-containing protein</fullName>
    </submittedName>
</protein>
<dbReference type="InterPro" id="IPR017476">
    <property type="entry name" value="UDP-Glc/GDP-Man"/>
</dbReference>
<dbReference type="PATRIC" id="fig|1229908.8.peg.480"/>
<dbReference type="GeneID" id="13725901"/>
<dbReference type="InterPro" id="IPR014026">
    <property type="entry name" value="UDP-Glc/GDP-Man_DH_dimer"/>
</dbReference>
<evidence type="ECO:0000256" key="1">
    <source>
        <dbReference type="PIRNR" id="PIRNR000124"/>
    </source>
</evidence>
<dbReference type="Pfam" id="PF00984">
    <property type="entry name" value="UDPG_MGDP_dh"/>
    <property type="match status" value="1"/>
</dbReference>
<dbReference type="PIRSF" id="PIRSF500136">
    <property type="entry name" value="UDP_ManNAc_DH"/>
    <property type="match status" value="1"/>
</dbReference>
<gene>
    <name evidence="3" type="ORF">NKOR_02275</name>
</gene>
<evidence type="ECO:0000313" key="3">
    <source>
        <dbReference type="EMBL" id="AFS80355.1"/>
    </source>
</evidence>
<accession>K0B5Z3</accession>
<dbReference type="Gene3D" id="3.40.50.720">
    <property type="entry name" value="NAD(P)-binding Rossmann-like Domain"/>
    <property type="match status" value="2"/>
</dbReference>
<dbReference type="HOGENOM" id="CLU_069297_0_0_2"/>
<dbReference type="SUPFAM" id="SSF51735">
    <property type="entry name" value="NAD(P)-binding Rossmann-fold domains"/>
    <property type="match status" value="1"/>
</dbReference>
<dbReference type="RefSeq" id="WP_014962744.1">
    <property type="nucleotide sequence ID" value="NC_018655.1"/>
</dbReference>
<dbReference type="PIRSF" id="PIRSF000124">
    <property type="entry name" value="UDPglc_GDPman_dh"/>
    <property type="match status" value="1"/>
</dbReference>
<dbReference type="Proteomes" id="UP000006101">
    <property type="component" value="Chromosome"/>
</dbReference>
<proteinExistence type="inferred from homology"/>
<evidence type="ECO:0000259" key="2">
    <source>
        <dbReference type="Pfam" id="PF00984"/>
    </source>
</evidence>
<dbReference type="InterPro" id="IPR028359">
    <property type="entry name" value="UDP_ManNAc/GlcNAc_DH"/>
</dbReference>
<dbReference type="AlphaFoldDB" id="K0B5Z3"/>
<dbReference type="SUPFAM" id="SSF48179">
    <property type="entry name" value="6-phosphogluconate dehydrogenase C-terminal domain-like"/>
    <property type="match status" value="1"/>
</dbReference>
<dbReference type="InterPro" id="IPR036291">
    <property type="entry name" value="NAD(P)-bd_dom_sf"/>
</dbReference>
<dbReference type="PANTHER" id="PTHR43491">
    <property type="entry name" value="UDP-N-ACETYL-D-MANNOSAMINE DEHYDROGENASE"/>
    <property type="match status" value="1"/>
</dbReference>
<dbReference type="GO" id="GO:0000271">
    <property type="term" value="P:polysaccharide biosynthetic process"/>
    <property type="evidence" value="ECO:0007669"/>
    <property type="project" value="InterPro"/>
</dbReference>
<dbReference type="KEGG" id="nkr:NKOR_02275"/>
<keyword evidence="4" id="KW-1185">Reference proteome</keyword>
<dbReference type="GO" id="GO:0050661">
    <property type="term" value="F:NADP binding"/>
    <property type="evidence" value="ECO:0007669"/>
    <property type="project" value="InterPro"/>
</dbReference>
<dbReference type="PANTHER" id="PTHR43491:SF1">
    <property type="entry name" value="UDP-N-ACETYL-D-MANNOSAMINE DEHYDROGENASE"/>
    <property type="match status" value="1"/>
</dbReference>
<dbReference type="GO" id="GO:0016628">
    <property type="term" value="F:oxidoreductase activity, acting on the CH-CH group of donors, NAD or NADP as acceptor"/>
    <property type="evidence" value="ECO:0007669"/>
    <property type="project" value="InterPro"/>
</dbReference>
<dbReference type="STRING" id="1229908.NKOR_02275"/>
<feature type="domain" description="UDP-glucose/GDP-mannose dehydrogenase dimerisation" evidence="2">
    <location>
        <begin position="239"/>
        <end position="326"/>
    </location>
</feature>
<dbReference type="InterPro" id="IPR008927">
    <property type="entry name" value="6-PGluconate_DH-like_C_sf"/>
</dbReference>
<sequence length="344" mass="39295">MSKFTIEQKHVSENNKKHRIVSCFGCFSQMEVKEGVIGYGGDFFHPQCWKDFEKSSTVTSDLKTGQKKILIIGLGEIGYTNAQYMSEIGLWVDGYDINPETMQRALDENVIKEKAESFSGYDYYLICISTHKPENMFVPYLDGVYETAYRLLKEAKNGALLGIDSTVPQNTTRKILEILNHKLHVVHVPHRYYKHEKDEHGVQQERVIGACEQCCLDAGRKFYGHVLRIPLHIANTPDVAELTKIVENSYRYVQIAFSEEMKILCDNIGVDFDELRNSVNTKWNIDMLQAIDGIGGHCLPKDSQMVLDLSKQYVPNSIIESSKKVDSRYRMHIKNKTLLPTNSA</sequence>
<comment type="similarity">
    <text evidence="1">Belongs to the UDP-glucose/GDP-mannose dehydrogenase family.</text>
</comment>
<evidence type="ECO:0000313" key="4">
    <source>
        <dbReference type="Proteomes" id="UP000006101"/>
    </source>
</evidence>
<dbReference type="GO" id="GO:0016616">
    <property type="term" value="F:oxidoreductase activity, acting on the CH-OH group of donors, NAD or NADP as acceptor"/>
    <property type="evidence" value="ECO:0007669"/>
    <property type="project" value="InterPro"/>
</dbReference>
<name>K0B5Z3_9ARCH</name>
<reference evidence="3 4" key="1">
    <citation type="journal article" date="2012" name="J. Bacteriol.">
        <title>Draft Genome Sequence of an Ammonia-Oxidizing Archaeon, "Candidatus Nitrosopumilus koreensis" AR1, from Marine Sediment.</title>
        <authorList>
            <person name="Park S.J."/>
            <person name="Kim J.G."/>
            <person name="Jung M.Y."/>
            <person name="Kim S.J."/>
            <person name="Cha I.T."/>
            <person name="Kwon K."/>
            <person name="Lee J.H."/>
            <person name="Rhee S.K."/>
        </authorList>
    </citation>
    <scope>NUCLEOTIDE SEQUENCE [LARGE SCALE GENOMIC DNA]</scope>
    <source>
        <strain evidence="3 4">AR1</strain>
    </source>
</reference>
<dbReference type="EMBL" id="CP003842">
    <property type="protein sequence ID" value="AFS80355.1"/>
    <property type="molecule type" value="Genomic_DNA"/>
</dbReference>
<organism evidence="3 4">
    <name type="scientific">Candidatus Nitrosopumilus koreensis AR1</name>
    <dbReference type="NCBI Taxonomy" id="1229908"/>
    <lineage>
        <taxon>Archaea</taxon>
        <taxon>Nitrososphaerota</taxon>
        <taxon>Nitrososphaeria</taxon>
        <taxon>Nitrosopumilales</taxon>
        <taxon>Nitrosopumilaceae</taxon>
        <taxon>Nitrosopumilus</taxon>
    </lineage>
</organism>